<feature type="chain" id="PRO_5012179036" description="Lipoprotein" evidence="1">
    <location>
        <begin position="29"/>
        <end position="235"/>
    </location>
</feature>
<evidence type="ECO:0000256" key="1">
    <source>
        <dbReference type="SAM" id="SignalP"/>
    </source>
</evidence>
<gene>
    <name evidence="2" type="ORF">CLI86_09505</name>
</gene>
<evidence type="ECO:0000313" key="3">
    <source>
        <dbReference type="Proteomes" id="UP000219259"/>
    </source>
</evidence>
<dbReference type="AlphaFoldDB" id="A0A2A6E7F5"/>
<dbReference type="EMBL" id="NSLJ01000024">
    <property type="protein sequence ID" value="PDP43260.1"/>
    <property type="molecule type" value="Genomic_DNA"/>
</dbReference>
<feature type="signal peptide" evidence="1">
    <location>
        <begin position="1"/>
        <end position="28"/>
    </location>
</feature>
<protein>
    <recommendedName>
        <fullName evidence="4">Lipoprotein</fullName>
    </recommendedName>
</protein>
<sequence length="235" mass="26768">MKRKMKQRMFNWGMVVWAVLLISCKNTGATTSDGAIDSTQVTSVEQILKLPALKPGEEIVFEDDKVRIVEGGIVNTDGGMYNTLNMQPKNASYKQFKIEGTVLAFENVVGNAILASEGTGTIRMLWVYDLTTGEKLLGVESFADYGIVIENDHQFSFYRYDDALPQVSWNEEKAVWENRNHVPSELQNADLEEAKKKSREYLFNGLTLMAHQKVQVDIQVRKATPQNEYKWEYIE</sequence>
<comment type="caution">
    <text evidence="2">The sequence shown here is derived from an EMBL/GenBank/DDBJ whole genome shotgun (WGS) entry which is preliminary data.</text>
</comment>
<name>A0A2A6E7F5_TANFO</name>
<reference evidence="2 3" key="1">
    <citation type="submission" date="2017-09" db="EMBL/GenBank/DDBJ databases">
        <title>Phase variable restriction modification systems are present in the genome sequences of periodontal pathogens Prevotella intermedia, Tannerella forsythia and Porphyromonas gingivalis.</title>
        <authorList>
            <person name="Haigh R.D."/>
            <person name="Crawford L."/>
            <person name="Ralph J."/>
            <person name="Wanford J."/>
            <person name="Vartoukian S.R."/>
            <person name="Hijazib K."/>
            <person name="Wade W."/>
            <person name="Oggioni M.R."/>
        </authorList>
    </citation>
    <scope>NUCLEOTIDE SEQUENCE [LARGE SCALE GENOMIC DNA]</scope>
    <source>
        <strain evidence="2 3">WW11663</strain>
    </source>
</reference>
<keyword evidence="1" id="KW-0732">Signal</keyword>
<evidence type="ECO:0000313" key="2">
    <source>
        <dbReference type="EMBL" id="PDP43260.1"/>
    </source>
</evidence>
<evidence type="ECO:0008006" key="4">
    <source>
        <dbReference type="Google" id="ProtNLM"/>
    </source>
</evidence>
<organism evidence="2 3">
    <name type="scientific">Tannerella forsythia</name>
    <name type="common">Bacteroides forsythus</name>
    <dbReference type="NCBI Taxonomy" id="28112"/>
    <lineage>
        <taxon>Bacteria</taxon>
        <taxon>Pseudomonadati</taxon>
        <taxon>Bacteroidota</taxon>
        <taxon>Bacteroidia</taxon>
        <taxon>Bacteroidales</taxon>
        <taxon>Tannerellaceae</taxon>
        <taxon>Tannerella</taxon>
    </lineage>
</organism>
<dbReference type="Proteomes" id="UP000219259">
    <property type="component" value="Unassembled WGS sequence"/>
</dbReference>
<accession>A0A2A6E7F5</accession>
<proteinExistence type="predicted"/>
<dbReference type="PROSITE" id="PS51257">
    <property type="entry name" value="PROKAR_LIPOPROTEIN"/>
    <property type="match status" value="1"/>
</dbReference>